<dbReference type="NCBIfam" id="NF033564">
    <property type="entry name" value="transpos_ISAs1"/>
    <property type="match status" value="1"/>
</dbReference>
<reference evidence="1 2" key="1">
    <citation type="submission" date="2023-09" db="EMBL/GenBank/DDBJ databases">
        <authorList>
            <person name="Rey-Velasco X."/>
        </authorList>
    </citation>
    <scope>NUCLEOTIDE SEQUENCE [LARGE SCALE GENOMIC DNA]</scope>
    <source>
        <strain evidence="1 2">W345</strain>
    </source>
</reference>
<proteinExistence type="predicted"/>
<dbReference type="RefSeq" id="WP_311366729.1">
    <property type="nucleotide sequence ID" value="NZ_JAVRIC010000073.1"/>
</dbReference>
<dbReference type="EMBL" id="JAVRIC010000073">
    <property type="protein sequence ID" value="MDT0499319.1"/>
    <property type="molecule type" value="Genomic_DNA"/>
</dbReference>
<evidence type="ECO:0000313" key="2">
    <source>
        <dbReference type="Proteomes" id="UP001254608"/>
    </source>
</evidence>
<organism evidence="1 2">
    <name type="scientific">Banduia mediterranea</name>
    <dbReference type="NCBI Taxonomy" id="3075609"/>
    <lineage>
        <taxon>Bacteria</taxon>
        <taxon>Pseudomonadati</taxon>
        <taxon>Pseudomonadota</taxon>
        <taxon>Gammaproteobacteria</taxon>
        <taxon>Nevskiales</taxon>
        <taxon>Algiphilaceae</taxon>
        <taxon>Banduia</taxon>
    </lineage>
</organism>
<protein>
    <submittedName>
        <fullName evidence="1">ISAs1 family transposase</fullName>
    </submittedName>
</protein>
<comment type="caution">
    <text evidence="1">The sequence shown here is derived from an EMBL/GenBank/DDBJ whole genome shotgun (WGS) entry which is preliminary data.</text>
</comment>
<keyword evidence="2" id="KW-1185">Reference proteome</keyword>
<dbReference type="PANTHER" id="PTHR30298">
    <property type="entry name" value="H REPEAT-ASSOCIATED PREDICTED TRANSPOSASE"/>
    <property type="match status" value="1"/>
</dbReference>
<dbReference type="InterPro" id="IPR051698">
    <property type="entry name" value="Transposase_11-like"/>
</dbReference>
<dbReference type="Proteomes" id="UP001254608">
    <property type="component" value="Unassembled WGS sequence"/>
</dbReference>
<name>A0ABU2WNZ3_9GAMM</name>
<dbReference type="InterPro" id="IPR047647">
    <property type="entry name" value="ISAs1_transpos"/>
</dbReference>
<evidence type="ECO:0000313" key="1">
    <source>
        <dbReference type="EMBL" id="MDT0499319.1"/>
    </source>
</evidence>
<accession>A0ABU2WNZ3</accession>
<feature type="non-terminal residue" evidence="1">
    <location>
        <position position="1"/>
    </location>
</feature>
<dbReference type="PANTHER" id="PTHR30298:SF0">
    <property type="entry name" value="PROTEIN YBFL-RELATED"/>
    <property type="match status" value="1"/>
</dbReference>
<sequence>SVLCGATSYRKMEVFIRLQRHRLNALLGTQWEDTPSYGALRDVMLATDPVCLESVVRRQARRLQTSDPHLRYIAIDGKVLRGSADRLIDQRARQVLSALDQADHLVLGQCEIAEKTNEIPVAQQMIRELGLEGCLFTFDALHCQKKRWRPRSTAITTP</sequence>
<gene>
    <name evidence="1" type="ORF">RM530_18425</name>
</gene>